<evidence type="ECO:0000313" key="3">
    <source>
        <dbReference type="Proteomes" id="UP000001307"/>
    </source>
</evidence>
<organism evidence="2">
    <name type="scientific">Oikopleura dioica</name>
    <name type="common">Tunicate</name>
    <dbReference type="NCBI Taxonomy" id="34765"/>
    <lineage>
        <taxon>Eukaryota</taxon>
        <taxon>Metazoa</taxon>
        <taxon>Chordata</taxon>
        <taxon>Tunicata</taxon>
        <taxon>Appendicularia</taxon>
        <taxon>Copelata</taxon>
        <taxon>Oikopleuridae</taxon>
        <taxon>Oikopleura</taxon>
    </lineage>
</organism>
<evidence type="ECO:0000256" key="1">
    <source>
        <dbReference type="SAM" id="MobiDB-lite"/>
    </source>
</evidence>
<reference evidence="2" key="1">
    <citation type="journal article" date="2010" name="Science">
        <title>Plasticity of animal genome architecture unmasked by rapid evolution of a pelagic tunicate.</title>
        <authorList>
            <person name="Denoeud F."/>
            <person name="Henriet S."/>
            <person name="Mungpakdee S."/>
            <person name="Aury J.M."/>
            <person name="Da Silva C."/>
            <person name="Brinkmann H."/>
            <person name="Mikhaleva J."/>
            <person name="Olsen L.C."/>
            <person name="Jubin C."/>
            <person name="Canestro C."/>
            <person name="Bouquet J.M."/>
            <person name="Danks G."/>
            <person name="Poulain J."/>
            <person name="Campsteijn C."/>
            <person name="Adamski M."/>
            <person name="Cross I."/>
            <person name="Yadetie F."/>
            <person name="Muffato M."/>
            <person name="Louis A."/>
            <person name="Butcher S."/>
            <person name="Tsagkogeorga G."/>
            <person name="Konrad A."/>
            <person name="Singh S."/>
            <person name="Jensen M.F."/>
            <person name="Cong E.H."/>
            <person name="Eikeseth-Otteraa H."/>
            <person name="Noel B."/>
            <person name="Anthouard V."/>
            <person name="Porcel B.M."/>
            <person name="Kachouri-Lafond R."/>
            <person name="Nishino A."/>
            <person name="Ugolini M."/>
            <person name="Chourrout P."/>
            <person name="Nishida H."/>
            <person name="Aasland R."/>
            <person name="Huzurbazar S."/>
            <person name="Westhof E."/>
            <person name="Delsuc F."/>
            <person name="Lehrach H."/>
            <person name="Reinhardt R."/>
            <person name="Weissenbach J."/>
            <person name="Roy S.W."/>
            <person name="Artiguenave F."/>
            <person name="Postlethwait J.H."/>
            <person name="Manak J.R."/>
            <person name="Thompson E.M."/>
            <person name="Jaillon O."/>
            <person name="Du Pasquier L."/>
            <person name="Boudinot P."/>
            <person name="Liberles D.A."/>
            <person name="Volff J.N."/>
            <person name="Philippe H."/>
            <person name="Lenhard B."/>
            <person name="Roest Crollius H."/>
            <person name="Wincker P."/>
            <person name="Chourrout D."/>
        </authorList>
    </citation>
    <scope>NUCLEOTIDE SEQUENCE [LARGE SCALE GENOMIC DNA]</scope>
</reference>
<dbReference type="AlphaFoldDB" id="E4XE00"/>
<keyword evidence="3" id="KW-1185">Reference proteome</keyword>
<protein>
    <submittedName>
        <fullName evidence="2">Uncharacterized protein</fullName>
    </submittedName>
</protein>
<evidence type="ECO:0000313" key="2">
    <source>
        <dbReference type="EMBL" id="CBY19389.1"/>
    </source>
</evidence>
<feature type="region of interest" description="Disordered" evidence="1">
    <location>
        <begin position="173"/>
        <end position="215"/>
    </location>
</feature>
<accession>E4XE00</accession>
<proteinExistence type="predicted"/>
<dbReference type="InParanoid" id="E4XE00"/>
<sequence>MSTERRSRAQIENKSAKNKLTGELLNQLISDFVDQKTQEISLLKNLRAGKGDLALSNVQNYVNICVKEDANPEEVMALARNYVTGYLQLRTNNVNNNNSSDCRTRSTSGVISAKSVDLSSEVMPRVSTIIGPRKKKTDYERILTEEEILKRKKLQLTVNRLISELRFPPKKIEPECDAPNPRRSRPSDVWPTECDDEKKNEPREIPGNLMPTRLGNGAARTKEQLVMRCRTLTRSSSSFPRLATVKEFESLYSTKFGSSLKDDLESFTDNWEQIINDCGSSQSCAFMTRIKAKILRYANFLGNDTAQYSYIAPDSFDCSSLPFLAIDRSSSAQIEKMKRDWQSILPGLIDKEEISKMSAQMYDFRYLPWAVGCDTVEQVRDYLSPKRS</sequence>
<gene>
    <name evidence="2" type="ORF">GSOID_T00008399001</name>
</gene>
<dbReference type="Proteomes" id="UP000001307">
    <property type="component" value="Unassembled WGS sequence"/>
</dbReference>
<name>E4XE00_OIKDI</name>
<dbReference type="EMBL" id="FN653040">
    <property type="protein sequence ID" value="CBY19389.1"/>
    <property type="molecule type" value="Genomic_DNA"/>
</dbReference>